<dbReference type="Proteomes" id="UP000051861">
    <property type="component" value="Unassembled WGS sequence"/>
</dbReference>
<dbReference type="GO" id="GO:0006508">
    <property type="term" value="P:proteolysis"/>
    <property type="evidence" value="ECO:0007669"/>
    <property type="project" value="UniProtKB-KW"/>
</dbReference>
<proteinExistence type="inferred from homology"/>
<dbReference type="GO" id="GO:0030145">
    <property type="term" value="F:manganese ion binding"/>
    <property type="evidence" value="ECO:0007669"/>
    <property type="project" value="InterPro"/>
</dbReference>
<dbReference type="PRINTS" id="PR00481">
    <property type="entry name" value="LAMNOPPTDASE"/>
</dbReference>
<dbReference type="GO" id="GO:0005737">
    <property type="term" value="C:cytoplasm"/>
    <property type="evidence" value="ECO:0007669"/>
    <property type="project" value="InterPro"/>
</dbReference>
<keyword evidence="4" id="KW-0378">Hydrolase</keyword>
<gene>
    <name evidence="10" type="ORF">AMJ44_13500</name>
</gene>
<comment type="similarity">
    <text evidence="1">Belongs to the peptidase M17 family.</text>
</comment>
<dbReference type="SUPFAM" id="SSF53187">
    <property type="entry name" value="Zn-dependent exopeptidases"/>
    <property type="match status" value="1"/>
</dbReference>
<organism evidence="10 11">
    <name type="scientific">candidate division WOR-1 bacterium DG_54_3</name>
    <dbReference type="NCBI Taxonomy" id="1703775"/>
    <lineage>
        <taxon>Bacteria</taxon>
        <taxon>Bacillati</taxon>
        <taxon>Saganbacteria</taxon>
    </lineage>
</organism>
<dbReference type="Pfam" id="PF00883">
    <property type="entry name" value="Peptidase_M17"/>
    <property type="match status" value="1"/>
</dbReference>
<dbReference type="AlphaFoldDB" id="A0A0S7XNQ0"/>
<evidence type="ECO:0000256" key="5">
    <source>
        <dbReference type="ARBA" id="ARBA00033172"/>
    </source>
</evidence>
<evidence type="ECO:0000256" key="4">
    <source>
        <dbReference type="ARBA" id="ARBA00022801"/>
    </source>
</evidence>
<evidence type="ECO:0000256" key="3">
    <source>
        <dbReference type="ARBA" id="ARBA00022670"/>
    </source>
</evidence>
<dbReference type="PANTHER" id="PTHR11963:SF23">
    <property type="entry name" value="CYTOSOL AMINOPEPTIDASE"/>
    <property type="match status" value="1"/>
</dbReference>
<dbReference type="Gene3D" id="3.40.220.10">
    <property type="entry name" value="Leucine Aminopeptidase, subunit E, domain 1"/>
    <property type="match status" value="1"/>
</dbReference>
<sequence>MRIKVENLSLTEIKADLLVVNIFEGVKIPGGATGAVDKALGGQISKLCKQGEIDGKLGKVTIIHALGKVPAERIAVVGLGKKEEFGLDEVRIASAAAVRAAKEAKAKRIASIVHGAGVGGLAAKEAAQATVEGAVLGGYEFEGYKTENSKFKIEELVIVERDKKKAREMGEGARTGEIVAEAENRARDLVNAPANKITPTSLANYAKKMAKEVGLKCEVLDPKEEGMEAIWAVAKGSREPAKVVVLSSPASRSSSQRIALIGKGITFDAGGISLKPSKKLWQMKTDMAGAAAVIEAMRAIAQLKIKKNLLAVIPLSENMPDGGASRPGDVVSSLSGITTEIISTDAEGRMILVDAITYAKQKGAKKIIDCATLTGGCITALGDVASGLMGNDDKLIDGMKKAAEKTG</sequence>
<keyword evidence="2" id="KW-0031">Aminopeptidase</keyword>
<comment type="caution">
    <text evidence="10">The sequence shown here is derived from an EMBL/GenBank/DDBJ whole genome shotgun (WGS) entry which is preliminary data.</text>
</comment>
<dbReference type="InterPro" id="IPR008283">
    <property type="entry name" value="Peptidase_M17_N"/>
</dbReference>
<protein>
    <recommendedName>
        <fullName evidence="7">Probable cytosol aminopeptidase</fullName>
    </recommendedName>
    <alternativeName>
        <fullName evidence="8">Leucine aminopeptidase</fullName>
    </alternativeName>
    <alternativeName>
        <fullName evidence="5">Leucyl aminopeptidase</fullName>
    </alternativeName>
</protein>
<dbReference type="Gene3D" id="3.40.630.10">
    <property type="entry name" value="Zn peptidases"/>
    <property type="match status" value="1"/>
</dbReference>
<dbReference type="GO" id="GO:0070006">
    <property type="term" value="F:metalloaminopeptidase activity"/>
    <property type="evidence" value="ECO:0007669"/>
    <property type="project" value="InterPro"/>
</dbReference>
<evidence type="ECO:0000256" key="7">
    <source>
        <dbReference type="ARBA" id="ARBA00050021"/>
    </source>
</evidence>
<evidence type="ECO:0000313" key="10">
    <source>
        <dbReference type="EMBL" id="KPJ64056.1"/>
    </source>
</evidence>
<dbReference type="Pfam" id="PF02789">
    <property type="entry name" value="Peptidase_M17_N"/>
    <property type="match status" value="1"/>
</dbReference>
<dbReference type="InterPro" id="IPR000819">
    <property type="entry name" value="Peptidase_M17_C"/>
</dbReference>
<dbReference type="PROSITE" id="PS00631">
    <property type="entry name" value="CYTOSOL_AP"/>
    <property type="match status" value="1"/>
</dbReference>
<evidence type="ECO:0000313" key="11">
    <source>
        <dbReference type="Proteomes" id="UP000051861"/>
    </source>
</evidence>
<evidence type="ECO:0000256" key="8">
    <source>
        <dbReference type="ARBA" id="ARBA00050061"/>
    </source>
</evidence>
<evidence type="ECO:0000256" key="1">
    <source>
        <dbReference type="ARBA" id="ARBA00009528"/>
    </source>
</evidence>
<dbReference type="InterPro" id="IPR043472">
    <property type="entry name" value="Macro_dom-like"/>
</dbReference>
<name>A0A0S7XNQ0_UNCSA</name>
<dbReference type="InterPro" id="IPR011356">
    <property type="entry name" value="Leucine_aapep/pepB"/>
</dbReference>
<evidence type="ECO:0000256" key="2">
    <source>
        <dbReference type="ARBA" id="ARBA00022438"/>
    </source>
</evidence>
<dbReference type="CDD" id="cd00433">
    <property type="entry name" value="Peptidase_M17"/>
    <property type="match status" value="1"/>
</dbReference>
<evidence type="ECO:0000256" key="6">
    <source>
        <dbReference type="ARBA" id="ARBA00049972"/>
    </source>
</evidence>
<dbReference type="EMBL" id="LIZX01000202">
    <property type="protein sequence ID" value="KPJ64056.1"/>
    <property type="molecule type" value="Genomic_DNA"/>
</dbReference>
<feature type="domain" description="Cytosol aminopeptidase" evidence="9">
    <location>
        <begin position="343"/>
        <end position="350"/>
    </location>
</feature>
<feature type="non-terminal residue" evidence="10">
    <location>
        <position position="407"/>
    </location>
</feature>
<comment type="function">
    <text evidence="6">Presumably involved in the processing and regular turnover of intracellular proteins. Catalyzes the removal of unsubstituted N-terminal amino acids from various peptides.</text>
</comment>
<reference evidence="10 11" key="1">
    <citation type="journal article" date="2015" name="Microbiome">
        <title>Genomic resolution of linkages in carbon, nitrogen, and sulfur cycling among widespread estuary sediment bacteria.</title>
        <authorList>
            <person name="Baker B.J."/>
            <person name="Lazar C.S."/>
            <person name="Teske A.P."/>
            <person name="Dick G.J."/>
        </authorList>
    </citation>
    <scope>NUCLEOTIDE SEQUENCE [LARGE SCALE GENOMIC DNA]</scope>
    <source>
        <strain evidence="10">DG_54_3</strain>
    </source>
</reference>
<evidence type="ECO:0000259" key="9">
    <source>
        <dbReference type="PROSITE" id="PS00631"/>
    </source>
</evidence>
<dbReference type="PANTHER" id="PTHR11963">
    <property type="entry name" value="LEUCINE AMINOPEPTIDASE-RELATED"/>
    <property type="match status" value="1"/>
</dbReference>
<accession>A0A0S7XNQ0</accession>
<dbReference type="SUPFAM" id="SSF52949">
    <property type="entry name" value="Macro domain-like"/>
    <property type="match status" value="1"/>
</dbReference>
<keyword evidence="3" id="KW-0645">Protease</keyword>